<dbReference type="AlphaFoldDB" id="A0A0D0C123"/>
<accession>A0A0D0C123</accession>
<dbReference type="OrthoDB" id="5551751at2759"/>
<protein>
    <submittedName>
        <fullName evidence="1">Uncharacterized protein</fullName>
    </submittedName>
</protein>
<reference evidence="1 2" key="1">
    <citation type="submission" date="2014-04" db="EMBL/GenBank/DDBJ databases">
        <title>Evolutionary Origins and Diversification of the Mycorrhizal Mutualists.</title>
        <authorList>
            <consortium name="DOE Joint Genome Institute"/>
            <consortium name="Mycorrhizal Genomics Consortium"/>
            <person name="Kohler A."/>
            <person name="Kuo A."/>
            <person name="Nagy L.G."/>
            <person name="Floudas D."/>
            <person name="Copeland A."/>
            <person name="Barry K.W."/>
            <person name="Cichocki N."/>
            <person name="Veneault-Fourrey C."/>
            <person name="LaButti K."/>
            <person name="Lindquist E.A."/>
            <person name="Lipzen A."/>
            <person name="Lundell T."/>
            <person name="Morin E."/>
            <person name="Murat C."/>
            <person name="Riley R."/>
            <person name="Ohm R."/>
            <person name="Sun H."/>
            <person name="Tunlid A."/>
            <person name="Henrissat B."/>
            <person name="Grigoriev I.V."/>
            <person name="Hibbett D.S."/>
            <person name="Martin F."/>
        </authorList>
    </citation>
    <scope>NUCLEOTIDE SEQUENCE [LARGE SCALE GENOMIC DNA]</scope>
    <source>
        <strain evidence="1 2">FD-317 M1</strain>
    </source>
</reference>
<name>A0A0D0C123_9AGAR</name>
<dbReference type="Proteomes" id="UP000053593">
    <property type="component" value="Unassembled WGS sequence"/>
</dbReference>
<sequence length="89" mass="10135">MSLSYLISALYRDICCHLKRRSSPALPDFPFDFPSDSDPKIMATYGTLPFVFEKNEVEVRDGENRIWILKSQTASNGIFDLSDDSVRLS</sequence>
<dbReference type="EMBL" id="KN834801">
    <property type="protein sequence ID" value="KIK56044.1"/>
    <property type="molecule type" value="Genomic_DNA"/>
</dbReference>
<evidence type="ECO:0000313" key="1">
    <source>
        <dbReference type="EMBL" id="KIK56044.1"/>
    </source>
</evidence>
<keyword evidence="2" id="KW-1185">Reference proteome</keyword>
<proteinExistence type="predicted"/>
<organism evidence="1 2">
    <name type="scientific">Collybiopsis luxurians FD-317 M1</name>
    <dbReference type="NCBI Taxonomy" id="944289"/>
    <lineage>
        <taxon>Eukaryota</taxon>
        <taxon>Fungi</taxon>
        <taxon>Dikarya</taxon>
        <taxon>Basidiomycota</taxon>
        <taxon>Agaricomycotina</taxon>
        <taxon>Agaricomycetes</taxon>
        <taxon>Agaricomycetidae</taxon>
        <taxon>Agaricales</taxon>
        <taxon>Marasmiineae</taxon>
        <taxon>Omphalotaceae</taxon>
        <taxon>Collybiopsis</taxon>
        <taxon>Collybiopsis luxurians</taxon>
    </lineage>
</organism>
<evidence type="ECO:0000313" key="2">
    <source>
        <dbReference type="Proteomes" id="UP000053593"/>
    </source>
</evidence>
<dbReference type="HOGENOM" id="CLU_2454961_0_0_1"/>
<gene>
    <name evidence="1" type="ORF">GYMLUDRAFT_248245</name>
</gene>